<proteinExistence type="inferred from homology"/>
<evidence type="ECO:0000256" key="6">
    <source>
        <dbReference type="ARBA" id="ARBA00023180"/>
    </source>
</evidence>
<evidence type="ECO:0000256" key="9">
    <source>
        <dbReference type="SAM" id="Phobius"/>
    </source>
</evidence>
<keyword evidence="9" id="KW-0812">Transmembrane</keyword>
<dbReference type="SUPFAM" id="SSF50876">
    <property type="entry name" value="Avidin/streptavidin"/>
    <property type="match status" value="1"/>
</dbReference>
<sequence>DGSRLKCEKSPIVSQNSIKMGLFICTLLFLISITFQTVSTNESSTPTEKETSCNITGMWRNELGSRLYVKANGSKVSGVYHTAVESMSNAAGENRIARVTGFVGEGAQPTVSFSVLWKKGSCSAWVGQCFVLHDGGEVLKTFWMLRSVSDSLAEDWGSTRLGEDVFFKT</sequence>
<evidence type="ECO:0000256" key="4">
    <source>
        <dbReference type="ARBA" id="ARBA00022729"/>
    </source>
</evidence>
<keyword evidence="7" id="KW-0092">Biotin</keyword>
<keyword evidence="6" id="KW-0325">Glycoprotein</keyword>
<dbReference type="GO" id="GO:0009374">
    <property type="term" value="F:biotin binding"/>
    <property type="evidence" value="ECO:0007669"/>
    <property type="project" value="InterPro"/>
</dbReference>
<accession>A0A553P131</accession>
<dbReference type="OrthoDB" id="2821340at2759"/>
<dbReference type="EMBL" id="SRMA01026755">
    <property type="protein sequence ID" value="TRY71380.1"/>
    <property type="molecule type" value="Genomic_DNA"/>
</dbReference>
<dbReference type="InterPro" id="IPR036896">
    <property type="entry name" value="Avidin-like_sf"/>
</dbReference>
<keyword evidence="9" id="KW-0472">Membrane</keyword>
<evidence type="ECO:0000256" key="5">
    <source>
        <dbReference type="ARBA" id="ARBA00023157"/>
    </source>
</evidence>
<dbReference type="InterPro" id="IPR005468">
    <property type="entry name" value="Avidin/str"/>
</dbReference>
<evidence type="ECO:0000256" key="2">
    <source>
        <dbReference type="ARBA" id="ARBA00006297"/>
    </source>
</evidence>
<evidence type="ECO:0000256" key="8">
    <source>
        <dbReference type="PIRSR" id="PIRSR605468-51"/>
    </source>
</evidence>
<dbReference type="InterPro" id="IPR051764">
    <property type="entry name" value="Avidin/Streptavidin-rel"/>
</dbReference>
<evidence type="ECO:0000256" key="3">
    <source>
        <dbReference type="ARBA" id="ARBA00022525"/>
    </source>
</evidence>
<evidence type="ECO:0000256" key="1">
    <source>
        <dbReference type="ARBA" id="ARBA00004613"/>
    </source>
</evidence>
<dbReference type="STRING" id="623744.A0A553P131"/>
<keyword evidence="9" id="KW-1133">Transmembrane helix</keyword>
<evidence type="ECO:0000313" key="10">
    <source>
        <dbReference type="EMBL" id="TRY71380.1"/>
    </source>
</evidence>
<comment type="caution">
    <text evidence="10">The sequence shown here is derived from an EMBL/GenBank/DDBJ whole genome shotgun (WGS) entry which is preliminary data.</text>
</comment>
<keyword evidence="11" id="KW-1185">Reference proteome</keyword>
<dbReference type="PRINTS" id="PR00709">
    <property type="entry name" value="AVIDIN"/>
</dbReference>
<feature type="transmembrane region" description="Helical" evidence="9">
    <location>
        <begin position="20"/>
        <end position="38"/>
    </location>
</feature>
<evidence type="ECO:0000256" key="7">
    <source>
        <dbReference type="ARBA" id="ARBA00023267"/>
    </source>
</evidence>
<name>A0A553P131_9TELE</name>
<keyword evidence="5 8" id="KW-1015">Disulfide bond</keyword>
<evidence type="ECO:0000313" key="11">
    <source>
        <dbReference type="Proteomes" id="UP000316079"/>
    </source>
</evidence>
<organism evidence="10 11">
    <name type="scientific">Danionella cerebrum</name>
    <dbReference type="NCBI Taxonomy" id="2873325"/>
    <lineage>
        <taxon>Eukaryota</taxon>
        <taxon>Metazoa</taxon>
        <taxon>Chordata</taxon>
        <taxon>Craniata</taxon>
        <taxon>Vertebrata</taxon>
        <taxon>Euteleostomi</taxon>
        <taxon>Actinopterygii</taxon>
        <taxon>Neopterygii</taxon>
        <taxon>Teleostei</taxon>
        <taxon>Ostariophysi</taxon>
        <taxon>Cypriniformes</taxon>
        <taxon>Danionidae</taxon>
        <taxon>Danioninae</taxon>
        <taxon>Danionella</taxon>
    </lineage>
</organism>
<dbReference type="Proteomes" id="UP000316079">
    <property type="component" value="Unassembled WGS sequence"/>
</dbReference>
<gene>
    <name evidence="10" type="ORF">DNTS_003436</name>
</gene>
<comment type="similarity">
    <text evidence="2">Belongs to the avidin/streptavidin family.</text>
</comment>
<reference evidence="10 11" key="1">
    <citation type="journal article" date="2019" name="Sci. Data">
        <title>Hybrid genome assembly and annotation of Danionella translucida.</title>
        <authorList>
            <person name="Kadobianskyi M."/>
            <person name="Schulze L."/>
            <person name="Schuelke M."/>
            <person name="Judkewitz B."/>
        </authorList>
    </citation>
    <scope>NUCLEOTIDE SEQUENCE [LARGE SCALE GENOMIC DNA]</scope>
    <source>
        <strain evidence="10 11">Bolton</strain>
    </source>
</reference>
<dbReference type="InterPro" id="IPR005469">
    <property type="entry name" value="Avidin"/>
</dbReference>
<dbReference type="Pfam" id="PF01382">
    <property type="entry name" value="Avidin"/>
    <property type="match status" value="1"/>
</dbReference>
<evidence type="ECO:0008006" key="12">
    <source>
        <dbReference type="Google" id="ProtNLM"/>
    </source>
</evidence>
<protein>
    <recommendedName>
        <fullName evidence="12">Avidin</fullName>
    </recommendedName>
</protein>
<dbReference type="PANTHER" id="PTHR34399">
    <property type="entry name" value="AVIDIN-RELATED"/>
    <property type="match status" value="1"/>
</dbReference>
<dbReference type="GO" id="GO:0005576">
    <property type="term" value="C:extracellular region"/>
    <property type="evidence" value="ECO:0007669"/>
    <property type="project" value="UniProtKB-SubCell"/>
</dbReference>
<dbReference type="PROSITE" id="PS51326">
    <property type="entry name" value="AVIDIN_2"/>
    <property type="match status" value="1"/>
</dbReference>
<keyword evidence="3" id="KW-0964">Secreted</keyword>
<keyword evidence="4" id="KW-0732">Signal</keyword>
<feature type="disulfide bond" evidence="8">
    <location>
        <begin position="53"/>
        <end position="129"/>
    </location>
</feature>
<comment type="subcellular location">
    <subcellularLocation>
        <location evidence="1">Secreted</location>
    </subcellularLocation>
</comment>
<dbReference type="PANTHER" id="PTHR34399:SF3">
    <property type="entry name" value="AVID PROTEIN-RELATED"/>
    <property type="match status" value="1"/>
</dbReference>
<feature type="non-terminal residue" evidence="10">
    <location>
        <position position="1"/>
    </location>
</feature>
<dbReference type="Gene3D" id="2.40.128.30">
    <property type="entry name" value="Avidin-like"/>
    <property type="match status" value="1"/>
</dbReference>
<dbReference type="AlphaFoldDB" id="A0A553P131"/>